<reference evidence="1" key="1">
    <citation type="submission" date="2021-06" db="EMBL/GenBank/DDBJ databases">
        <title>Parelaphostrongylus tenuis whole genome reference sequence.</title>
        <authorList>
            <person name="Garwood T.J."/>
            <person name="Larsen P.A."/>
            <person name="Fountain-Jones N.M."/>
            <person name="Garbe J.R."/>
            <person name="Macchietto M.G."/>
            <person name="Kania S.A."/>
            <person name="Gerhold R.W."/>
            <person name="Richards J.E."/>
            <person name="Wolf T.M."/>
        </authorList>
    </citation>
    <scope>NUCLEOTIDE SEQUENCE</scope>
    <source>
        <strain evidence="1">MNPRO001-30</strain>
        <tissue evidence="1">Meninges</tissue>
    </source>
</reference>
<proteinExistence type="predicted"/>
<dbReference type="EMBL" id="JAHQIW010005374">
    <property type="protein sequence ID" value="KAJ1365858.1"/>
    <property type="molecule type" value="Genomic_DNA"/>
</dbReference>
<name>A0AAD5MZH0_PARTN</name>
<accession>A0AAD5MZH0</accession>
<protein>
    <submittedName>
        <fullName evidence="1">Uncharacterized protein</fullName>
    </submittedName>
</protein>
<sequence>MEEDDRLKPSDLKKTRRVKTLAELKLLSTPRAANLIGKGKYGQTPEAAKDAVHF</sequence>
<evidence type="ECO:0000313" key="1">
    <source>
        <dbReference type="EMBL" id="KAJ1365858.1"/>
    </source>
</evidence>
<organism evidence="1 2">
    <name type="scientific">Parelaphostrongylus tenuis</name>
    <name type="common">Meningeal worm</name>
    <dbReference type="NCBI Taxonomy" id="148309"/>
    <lineage>
        <taxon>Eukaryota</taxon>
        <taxon>Metazoa</taxon>
        <taxon>Ecdysozoa</taxon>
        <taxon>Nematoda</taxon>
        <taxon>Chromadorea</taxon>
        <taxon>Rhabditida</taxon>
        <taxon>Rhabditina</taxon>
        <taxon>Rhabditomorpha</taxon>
        <taxon>Strongyloidea</taxon>
        <taxon>Metastrongylidae</taxon>
        <taxon>Parelaphostrongylus</taxon>
    </lineage>
</organism>
<dbReference type="AlphaFoldDB" id="A0AAD5MZH0"/>
<evidence type="ECO:0000313" key="2">
    <source>
        <dbReference type="Proteomes" id="UP001196413"/>
    </source>
</evidence>
<comment type="caution">
    <text evidence="1">The sequence shown here is derived from an EMBL/GenBank/DDBJ whole genome shotgun (WGS) entry which is preliminary data.</text>
</comment>
<gene>
    <name evidence="1" type="ORF">KIN20_026315</name>
</gene>
<keyword evidence="2" id="KW-1185">Reference proteome</keyword>
<dbReference type="Proteomes" id="UP001196413">
    <property type="component" value="Unassembled WGS sequence"/>
</dbReference>